<dbReference type="STRING" id="80966.ENSAPOP00000012322"/>
<evidence type="ECO:0000313" key="3">
    <source>
        <dbReference type="Proteomes" id="UP000257200"/>
    </source>
</evidence>
<dbReference type="Ensembl" id="ENSAPOT00000020171.1">
    <property type="protein sequence ID" value="ENSAPOP00000012322.1"/>
    <property type="gene ID" value="ENSAPOG00000014980.1"/>
</dbReference>
<evidence type="ECO:0000259" key="1">
    <source>
        <dbReference type="Pfam" id="PF02225"/>
    </source>
</evidence>
<protein>
    <recommendedName>
        <fullName evidence="1">PA domain-containing protein</fullName>
    </recommendedName>
</protein>
<dbReference type="Pfam" id="PF02225">
    <property type="entry name" value="PA"/>
    <property type="match status" value="1"/>
</dbReference>
<dbReference type="InterPro" id="IPR003137">
    <property type="entry name" value="PA_domain"/>
</dbReference>
<proteinExistence type="predicted"/>
<evidence type="ECO:0000313" key="2">
    <source>
        <dbReference type="Ensembl" id="ENSAPOP00000012322.1"/>
    </source>
</evidence>
<dbReference type="AlphaFoldDB" id="A0A3Q1F8X6"/>
<dbReference type="SUPFAM" id="SSF52025">
    <property type="entry name" value="PA domain"/>
    <property type="match status" value="1"/>
</dbReference>
<dbReference type="Gene3D" id="3.50.30.30">
    <property type="match status" value="1"/>
</dbReference>
<sequence length="133" mass="14754">MGEKMQHCLLLVDTNSPEQVASRRNHRTCRHHLYSIQLSLLHCLLFQTLTGVYGRDSPLDKAKGIVTLPKGDPVACNPYDFSNRNSSSPPWIALVKRGNCTFAEKINAAKRQGAVGVVVYNEDGNGKTYMKHG</sequence>
<dbReference type="InParanoid" id="A0A3Q1F8X6"/>
<dbReference type="InterPro" id="IPR046450">
    <property type="entry name" value="PA_dom_sf"/>
</dbReference>
<keyword evidence="3" id="KW-1185">Reference proteome</keyword>
<dbReference type="GeneTree" id="ENSGT00940000158347"/>
<reference evidence="2" key="1">
    <citation type="submission" date="2025-08" db="UniProtKB">
        <authorList>
            <consortium name="Ensembl"/>
        </authorList>
    </citation>
    <scope>IDENTIFICATION</scope>
</reference>
<name>A0A3Q1F8X6_9TELE</name>
<feature type="domain" description="PA" evidence="1">
    <location>
        <begin position="72"/>
        <end position="124"/>
    </location>
</feature>
<accession>A0A3Q1F8X6</accession>
<organism evidence="2 3">
    <name type="scientific">Acanthochromis polyacanthus</name>
    <name type="common">spiny chromis</name>
    <dbReference type="NCBI Taxonomy" id="80966"/>
    <lineage>
        <taxon>Eukaryota</taxon>
        <taxon>Metazoa</taxon>
        <taxon>Chordata</taxon>
        <taxon>Craniata</taxon>
        <taxon>Vertebrata</taxon>
        <taxon>Euteleostomi</taxon>
        <taxon>Actinopterygii</taxon>
        <taxon>Neopterygii</taxon>
        <taxon>Teleostei</taxon>
        <taxon>Neoteleostei</taxon>
        <taxon>Acanthomorphata</taxon>
        <taxon>Ovalentaria</taxon>
        <taxon>Pomacentridae</taxon>
        <taxon>Acanthochromis</taxon>
    </lineage>
</organism>
<reference evidence="2" key="2">
    <citation type="submission" date="2025-09" db="UniProtKB">
        <authorList>
            <consortium name="Ensembl"/>
        </authorList>
    </citation>
    <scope>IDENTIFICATION</scope>
</reference>
<dbReference type="Proteomes" id="UP000257200">
    <property type="component" value="Unplaced"/>
</dbReference>